<dbReference type="Pfam" id="PF10357">
    <property type="entry name" value="WH_KIN17"/>
    <property type="match status" value="1"/>
</dbReference>
<dbReference type="Gene3D" id="2.30.30.140">
    <property type="match status" value="1"/>
</dbReference>
<sequence>MGRAEKGTPKYIANKMKAKGLQKLRWYCQMCQKQCRDENGFKCHTMSESHQRQLLLFADNASKYIDEFSKEFSDGYVELLRRQFGTKRVSANKAYQDYISNSARHCYHPTNKDMLPNDFSAESDKERMLEFVQRQVEKGKKESTQQGPTYTELKRESSQERLTLNLNLKRKTEESKPNTSMSAFKMKSKEESSVKKPKSEEKIKQNALDEIMATQEREKEKANRKDYWLREDIIVKIVTKSLGDKFYKRKAVVERVVDKYAAHVKLTDENVKLKLDQNHVETVIPSPGRAVCFVNGAYRGQVGVLRSINTDRFCCEVEISQGLLRGRVLKDVQYEDISKLAS</sequence>
<dbReference type="Gene3D" id="2.30.30.30">
    <property type="match status" value="1"/>
</dbReference>
<dbReference type="SMART" id="SM01253">
    <property type="entry name" value="Kin17_mid"/>
    <property type="match status" value="1"/>
</dbReference>
<dbReference type="EMBL" id="CAKXAJ010025819">
    <property type="protein sequence ID" value="CAH2244310.1"/>
    <property type="molecule type" value="Genomic_DNA"/>
</dbReference>
<dbReference type="Pfam" id="PF18131">
    <property type="entry name" value="KN17_SH3"/>
    <property type="match status" value="1"/>
</dbReference>
<evidence type="ECO:0000313" key="5">
    <source>
        <dbReference type="Proteomes" id="UP000838756"/>
    </source>
</evidence>
<dbReference type="InterPro" id="IPR038254">
    <property type="entry name" value="KIN17_WH-like_sf"/>
</dbReference>
<proteinExistence type="inferred from homology"/>
<gene>
    <name evidence="4" type="primary">jg19674</name>
    <name evidence="4" type="ORF">PAEG_LOCUS20278</name>
</gene>
<protein>
    <submittedName>
        <fullName evidence="4">Jg19674 protein</fullName>
    </submittedName>
</protein>
<dbReference type="CDD" id="cd13155">
    <property type="entry name" value="KOW_KIN17"/>
    <property type="match status" value="1"/>
</dbReference>
<dbReference type="InterPro" id="IPR019447">
    <property type="entry name" value="DNA/RNA-bd_Kin17_WH-like_dom"/>
</dbReference>
<dbReference type="InterPro" id="IPR014722">
    <property type="entry name" value="Rib_uL2_dom2"/>
</dbReference>
<name>A0A8S4S1R9_9NEOP</name>
<keyword evidence="5" id="KW-1185">Reference proteome</keyword>
<dbReference type="InterPro" id="IPR037321">
    <property type="entry name" value="KIN17-like"/>
</dbReference>
<dbReference type="GO" id="GO:0006260">
    <property type="term" value="P:DNA replication"/>
    <property type="evidence" value="ECO:0007669"/>
    <property type="project" value="TreeGrafter"/>
</dbReference>
<feature type="compositionally biased region" description="Basic and acidic residues" evidence="2">
    <location>
        <begin position="187"/>
        <end position="202"/>
    </location>
</feature>
<dbReference type="InterPro" id="IPR036236">
    <property type="entry name" value="Znf_C2H2_sf"/>
</dbReference>
<dbReference type="PANTHER" id="PTHR12805:SF0">
    <property type="entry name" value="DNA_RNA-BINDING PROTEIN KIN17"/>
    <property type="match status" value="1"/>
</dbReference>
<dbReference type="FunFam" id="2.30.30.30:FF:000021">
    <property type="entry name" value="DNA/RNA-binding protein KIN17, putative"/>
    <property type="match status" value="1"/>
</dbReference>
<dbReference type="GO" id="GO:0005634">
    <property type="term" value="C:nucleus"/>
    <property type="evidence" value="ECO:0007669"/>
    <property type="project" value="TreeGrafter"/>
</dbReference>
<dbReference type="Pfam" id="PF25092">
    <property type="entry name" value="SH3_KIN17_C"/>
    <property type="match status" value="1"/>
</dbReference>
<evidence type="ECO:0000259" key="3">
    <source>
        <dbReference type="SMART" id="SM01253"/>
    </source>
</evidence>
<reference evidence="4" key="1">
    <citation type="submission" date="2022-03" db="EMBL/GenBank/DDBJ databases">
        <authorList>
            <person name="Lindestad O."/>
        </authorList>
    </citation>
    <scope>NUCLEOTIDE SEQUENCE</scope>
</reference>
<accession>A0A8S4S1R9</accession>
<dbReference type="SUPFAM" id="SSF57667">
    <property type="entry name" value="beta-beta-alpha zinc fingers"/>
    <property type="match status" value="1"/>
</dbReference>
<comment type="similarity">
    <text evidence="1">Belongs to the KIN17 family.</text>
</comment>
<feature type="domain" description="DNA/RNA-binding protein Kin17 WH-like" evidence="3">
    <location>
        <begin position="52"/>
        <end position="137"/>
    </location>
</feature>
<dbReference type="Gene3D" id="1.10.10.2030">
    <property type="entry name" value="DNA/RNA-binding protein Kin17, conserved domain"/>
    <property type="match status" value="1"/>
</dbReference>
<dbReference type="InterPro" id="IPR056767">
    <property type="entry name" value="C2H2-Znf_KIN17"/>
</dbReference>
<evidence type="ECO:0000256" key="2">
    <source>
        <dbReference type="SAM" id="MobiDB-lite"/>
    </source>
</evidence>
<evidence type="ECO:0000256" key="1">
    <source>
        <dbReference type="ARBA" id="ARBA00008517"/>
    </source>
</evidence>
<organism evidence="4 5">
    <name type="scientific">Pararge aegeria aegeria</name>
    <dbReference type="NCBI Taxonomy" id="348720"/>
    <lineage>
        <taxon>Eukaryota</taxon>
        <taxon>Metazoa</taxon>
        <taxon>Ecdysozoa</taxon>
        <taxon>Arthropoda</taxon>
        <taxon>Hexapoda</taxon>
        <taxon>Insecta</taxon>
        <taxon>Pterygota</taxon>
        <taxon>Neoptera</taxon>
        <taxon>Endopterygota</taxon>
        <taxon>Lepidoptera</taxon>
        <taxon>Glossata</taxon>
        <taxon>Ditrysia</taxon>
        <taxon>Papilionoidea</taxon>
        <taxon>Nymphalidae</taxon>
        <taxon>Satyrinae</taxon>
        <taxon>Satyrini</taxon>
        <taxon>Parargina</taxon>
        <taxon>Pararge</taxon>
    </lineage>
</organism>
<evidence type="ECO:0000313" key="4">
    <source>
        <dbReference type="EMBL" id="CAH2244310.1"/>
    </source>
</evidence>
<dbReference type="AlphaFoldDB" id="A0A8S4S1R9"/>
<dbReference type="Pfam" id="PF25095">
    <property type="entry name" value="C2H2-zf_KIN17"/>
    <property type="match status" value="1"/>
</dbReference>
<dbReference type="InterPro" id="IPR041330">
    <property type="entry name" value="KN17_SH3"/>
</dbReference>
<dbReference type="InterPro" id="IPR041995">
    <property type="entry name" value="KOW_KIN17"/>
</dbReference>
<dbReference type="Proteomes" id="UP000838756">
    <property type="component" value="Unassembled WGS sequence"/>
</dbReference>
<dbReference type="GO" id="GO:0003690">
    <property type="term" value="F:double-stranded DNA binding"/>
    <property type="evidence" value="ECO:0007669"/>
    <property type="project" value="TreeGrafter"/>
</dbReference>
<comment type="caution">
    <text evidence="4">The sequence shown here is derived from an EMBL/GenBank/DDBJ whole genome shotgun (WGS) entry which is preliminary data.</text>
</comment>
<feature type="region of interest" description="Disordered" evidence="2">
    <location>
        <begin position="136"/>
        <end position="202"/>
    </location>
</feature>
<dbReference type="PANTHER" id="PTHR12805">
    <property type="entry name" value="KIN17 KIN, ANTIGENIC DETERMINANT OF RECA PROTEIN HOMOLOG"/>
    <property type="match status" value="1"/>
</dbReference>
<dbReference type="GO" id="GO:0006974">
    <property type="term" value="P:DNA damage response"/>
    <property type="evidence" value="ECO:0007669"/>
    <property type="project" value="TreeGrafter"/>
</dbReference>
<dbReference type="OrthoDB" id="10266249at2759"/>